<dbReference type="InterPro" id="IPR038818">
    <property type="entry name" value="MCEMP1"/>
</dbReference>
<keyword evidence="2" id="KW-0812">Transmembrane</keyword>
<feature type="transmembrane region" description="Helical" evidence="2">
    <location>
        <begin position="99"/>
        <end position="120"/>
    </location>
</feature>
<feature type="region of interest" description="Disordered" evidence="1">
    <location>
        <begin position="18"/>
        <end position="72"/>
    </location>
</feature>
<dbReference type="PANTHER" id="PTHR37856">
    <property type="entry name" value="MAST CELL-EXPRESSED MEMBRANE PROTEIN 1"/>
    <property type="match status" value="1"/>
</dbReference>
<feature type="compositionally biased region" description="Basic and acidic residues" evidence="1">
    <location>
        <begin position="19"/>
        <end position="33"/>
    </location>
</feature>
<feature type="compositionally biased region" description="Polar residues" evidence="1">
    <location>
        <begin position="59"/>
        <end position="72"/>
    </location>
</feature>
<reference evidence="3" key="1">
    <citation type="submission" date="2020-12" db="EMBL/GenBank/DDBJ databases">
        <authorList>
            <consortium name="Molecular Ecology Group"/>
        </authorList>
    </citation>
    <scope>NUCLEOTIDE SEQUENCE</scope>
    <source>
        <strain evidence="3">TBG_1078</strain>
    </source>
</reference>
<evidence type="ECO:0000256" key="2">
    <source>
        <dbReference type="SAM" id="Phobius"/>
    </source>
</evidence>
<dbReference type="PANTHER" id="PTHR37856:SF1">
    <property type="entry name" value="MAST CELL-EXPRESSED MEMBRANE PROTEIN 1"/>
    <property type="match status" value="1"/>
</dbReference>
<evidence type="ECO:0000313" key="3">
    <source>
        <dbReference type="EMBL" id="CAD7685683.1"/>
    </source>
</evidence>
<accession>A0A811ZAE8</accession>
<keyword evidence="2" id="KW-0472">Membrane</keyword>
<keyword evidence="2" id="KW-1133">Transmembrane helix</keyword>
<keyword evidence="4" id="KW-1185">Reference proteome</keyword>
<proteinExistence type="predicted"/>
<protein>
    <submittedName>
        <fullName evidence="3">(raccoon dog) hypothetical protein</fullName>
    </submittedName>
</protein>
<name>A0A811ZAE8_NYCPR</name>
<organism evidence="3 4">
    <name type="scientific">Nyctereutes procyonoides</name>
    <name type="common">Raccoon dog</name>
    <name type="synonym">Canis procyonoides</name>
    <dbReference type="NCBI Taxonomy" id="34880"/>
    <lineage>
        <taxon>Eukaryota</taxon>
        <taxon>Metazoa</taxon>
        <taxon>Chordata</taxon>
        <taxon>Craniata</taxon>
        <taxon>Vertebrata</taxon>
        <taxon>Euteleostomi</taxon>
        <taxon>Mammalia</taxon>
        <taxon>Eutheria</taxon>
        <taxon>Laurasiatheria</taxon>
        <taxon>Carnivora</taxon>
        <taxon>Caniformia</taxon>
        <taxon>Canidae</taxon>
        <taxon>Nyctereutes</taxon>
    </lineage>
</organism>
<dbReference type="Proteomes" id="UP000645828">
    <property type="component" value="Unassembled WGS sequence"/>
</dbReference>
<comment type="caution">
    <text evidence="3">The sequence shown here is derived from an EMBL/GenBank/DDBJ whole genome shotgun (WGS) entry which is preliminary data.</text>
</comment>
<dbReference type="AlphaFoldDB" id="A0A811ZAE8"/>
<evidence type="ECO:0000256" key="1">
    <source>
        <dbReference type="SAM" id="MobiDB-lite"/>
    </source>
</evidence>
<evidence type="ECO:0000313" key="4">
    <source>
        <dbReference type="Proteomes" id="UP000645828"/>
    </source>
</evidence>
<gene>
    <name evidence="3" type="ORF">NYPRO_LOCUS18476</name>
</gene>
<dbReference type="EMBL" id="CAJHUB010000760">
    <property type="protein sequence ID" value="CAD7685683.1"/>
    <property type="molecule type" value="Genomic_DNA"/>
</dbReference>
<sequence length="237" mass="26449">MESEEIYTNQKVEMQAAAFKDKKQRVPADKEGADNPDYENITLAFRNQDQPKGSHLPPKNQSKQPSARTQHTALGGAHVPTLSRLPSDSGQLPRCLHRVIMSLYMLLALSCIILLVLVLMKNLEVSQELLALKRELWNVSVSVQECQEQQNQGWSTVRQLLVEAKHDISMVGRNAQFASEKVKTLPADISHIKSKLQEISKMLEKPKPYGQCHLPRVRSPPTAPVTAPVTVAMILSS</sequence>